<feature type="region of interest" description="Disordered" evidence="1">
    <location>
        <begin position="99"/>
        <end position="147"/>
    </location>
</feature>
<dbReference type="Proteomes" id="UP000578531">
    <property type="component" value="Unassembled WGS sequence"/>
</dbReference>
<dbReference type="AlphaFoldDB" id="A0A8H6G1H1"/>
<evidence type="ECO:0000313" key="2">
    <source>
        <dbReference type="EMBL" id="KAF6238640.1"/>
    </source>
</evidence>
<protein>
    <submittedName>
        <fullName evidence="2">Uncharacterized protein</fullName>
    </submittedName>
</protein>
<dbReference type="RefSeq" id="XP_037167939.1">
    <property type="nucleotide sequence ID" value="XM_037305074.1"/>
</dbReference>
<evidence type="ECO:0000313" key="3">
    <source>
        <dbReference type="Proteomes" id="UP000578531"/>
    </source>
</evidence>
<name>A0A8H6G1H1_9LECA</name>
<sequence>MWGSMSLKLWDKRLPADGIDQWIKEDILPEGHRWDDIIYDPRVTHHWICSTIDGKGPLSTPRRFANSVYNSSFVSDLLQACREEKGERVLIIVCEIPDPKHGQVEDSPVKTKAGKNEPESKKDKGKGKGKAKSEPTKEDKPAQSSYA</sequence>
<reference evidence="2 3" key="1">
    <citation type="journal article" date="2020" name="Genomics">
        <title>Complete, high-quality genomes from long-read metagenomic sequencing of two wolf lichen thalli reveals enigmatic genome architecture.</title>
        <authorList>
            <person name="McKenzie S.K."/>
            <person name="Walston R.F."/>
            <person name="Allen J.L."/>
        </authorList>
    </citation>
    <scope>NUCLEOTIDE SEQUENCE [LARGE SCALE GENOMIC DNA]</scope>
    <source>
        <strain evidence="2">WasteWater2</strain>
    </source>
</reference>
<evidence type="ECO:0000256" key="1">
    <source>
        <dbReference type="SAM" id="MobiDB-lite"/>
    </source>
</evidence>
<comment type="caution">
    <text evidence="2">The sequence shown here is derived from an EMBL/GenBank/DDBJ whole genome shotgun (WGS) entry which is preliminary data.</text>
</comment>
<proteinExistence type="predicted"/>
<feature type="compositionally biased region" description="Basic and acidic residues" evidence="1">
    <location>
        <begin position="131"/>
        <end position="141"/>
    </location>
</feature>
<organism evidence="2 3">
    <name type="scientific">Letharia columbiana</name>
    <dbReference type="NCBI Taxonomy" id="112416"/>
    <lineage>
        <taxon>Eukaryota</taxon>
        <taxon>Fungi</taxon>
        <taxon>Dikarya</taxon>
        <taxon>Ascomycota</taxon>
        <taxon>Pezizomycotina</taxon>
        <taxon>Lecanoromycetes</taxon>
        <taxon>OSLEUM clade</taxon>
        <taxon>Lecanoromycetidae</taxon>
        <taxon>Lecanorales</taxon>
        <taxon>Lecanorineae</taxon>
        <taxon>Parmeliaceae</taxon>
        <taxon>Letharia</taxon>
    </lineage>
</organism>
<feature type="compositionally biased region" description="Basic and acidic residues" evidence="1">
    <location>
        <begin position="99"/>
        <end position="122"/>
    </location>
</feature>
<keyword evidence="3" id="KW-1185">Reference proteome</keyword>
<gene>
    <name evidence="2" type="ORF">HO173_003146</name>
</gene>
<dbReference type="EMBL" id="JACCJC010000008">
    <property type="protein sequence ID" value="KAF6238640.1"/>
    <property type="molecule type" value="Genomic_DNA"/>
</dbReference>
<accession>A0A8H6G1H1</accession>
<dbReference type="GeneID" id="59284815"/>